<dbReference type="EMBL" id="RJKX01000018">
    <property type="protein sequence ID" value="ROP81339.1"/>
    <property type="molecule type" value="Genomic_DNA"/>
</dbReference>
<dbReference type="RefSeq" id="WP_123695130.1">
    <property type="nucleotide sequence ID" value="NZ_AP019700.1"/>
</dbReference>
<evidence type="ECO:0008006" key="3">
    <source>
        <dbReference type="Google" id="ProtNLM"/>
    </source>
</evidence>
<name>A0A3N1KRB2_9PROT</name>
<dbReference type="PANTHER" id="PTHR38597">
    <property type="entry name" value="BLL3834 PROTEIN"/>
    <property type="match status" value="1"/>
</dbReference>
<dbReference type="InterPro" id="IPR008482">
    <property type="entry name" value="DUF763"/>
</dbReference>
<gene>
    <name evidence="1" type="ORF">EDC65_5196</name>
</gene>
<comment type="caution">
    <text evidence="1">The sequence shown here is derived from an EMBL/GenBank/DDBJ whole genome shotgun (WGS) entry which is preliminary data.</text>
</comment>
<organism evidence="1 2">
    <name type="scientific">Stella humosa</name>
    <dbReference type="NCBI Taxonomy" id="94"/>
    <lineage>
        <taxon>Bacteria</taxon>
        <taxon>Pseudomonadati</taxon>
        <taxon>Pseudomonadota</taxon>
        <taxon>Alphaproteobacteria</taxon>
        <taxon>Rhodospirillales</taxon>
        <taxon>Stellaceae</taxon>
        <taxon>Stella</taxon>
    </lineage>
</organism>
<reference evidence="1 2" key="1">
    <citation type="submission" date="2018-11" db="EMBL/GenBank/DDBJ databases">
        <title>Genomic Encyclopedia of Type Strains, Phase IV (KMG-IV): sequencing the most valuable type-strain genomes for metagenomic binning, comparative biology and taxonomic classification.</title>
        <authorList>
            <person name="Goeker M."/>
        </authorList>
    </citation>
    <scope>NUCLEOTIDE SEQUENCE [LARGE SCALE GENOMIC DNA]</scope>
    <source>
        <strain evidence="1 2">DSM 5900</strain>
    </source>
</reference>
<accession>A0A3N1KRB2</accession>
<keyword evidence="2" id="KW-1185">Reference proteome</keyword>
<protein>
    <recommendedName>
        <fullName evidence="3">DUF763 domain-containing protein</fullName>
    </recommendedName>
</protein>
<dbReference type="PANTHER" id="PTHR38597:SF1">
    <property type="entry name" value="BLL3834 PROTEIN"/>
    <property type="match status" value="1"/>
</dbReference>
<proteinExistence type="predicted"/>
<evidence type="ECO:0000313" key="2">
    <source>
        <dbReference type="Proteomes" id="UP000278222"/>
    </source>
</evidence>
<dbReference type="Proteomes" id="UP000278222">
    <property type="component" value="Unassembled WGS sequence"/>
</dbReference>
<dbReference type="AlphaFoldDB" id="A0A3N1KRB2"/>
<evidence type="ECO:0000313" key="1">
    <source>
        <dbReference type="EMBL" id="ROP81339.1"/>
    </source>
</evidence>
<dbReference type="OrthoDB" id="9802662at2"/>
<dbReference type="Pfam" id="PF05559">
    <property type="entry name" value="DUF763"/>
    <property type="match status" value="1"/>
</dbReference>
<sequence>MVKRAGSADLPLHGGHVPRWLADRMVRLGAVVTQAIVHEYGRDELLRRLAHPFWFQSFGAVMGMDWHSSGITTSVVGALKRGLAPLAGELGIHVCGGRGRHSRRTPAELAAVAERVGIDGDALAATSRLVAKVDSAAVQDGFDLYLHGFIVTDDGKWTVVQQGMCGERRQARRYHWLSEGVQDFVDAPHAAIEGPGRGRIVNLTDQRAAPSRLAQIDLLHRLGPDRIARELTIIEERAAPARPAPAQPAPAQYALPHLVMPAHHDVRPADVDAHRLHANLVAAAERGPVDFAQLLQVPGVGQRTVRALALVAEVVHGAPCRFADPARFSFAHGGKDRHPFPVPLKVYDETIAVLRSAVRRARLGDAEEMDALRRLDEQSRRIDRAAAAPVADLIARERQQSHQLGGRSVFGWEPPPAFPDREGCGDGAALPVNST</sequence>